<proteinExistence type="predicted"/>
<organism evidence="1 2">
    <name type="scientific">Nitrosomonas mobilis</name>
    <dbReference type="NCBI Taxonomy" id="51642"/>
    <lineage>
        <taxon>Bacteria</taxon>
        <taxon>Pseudomonadati</taxon>
        <taxon>Pseudomonadota</taxon>
        <taxon>Betaproteobacteria</taxon>
        <taxon>Nitrosomonadales</taxon>
        <taxon>Nitrosomonadaceae</taxon>
        <taxon>Nitrosomonas</taxon>
    </lineage>
</organism>
<name>A0A1G5SEK7_9PROT</name>
<keyword evidence="2" id="KW-1185">Reference proteome</keyword>
<dbReference type="STRING" id="51642.NSMM_400030"/>
<dbReference type="OrthoDB" id="8547081at2"/>
<accession>A0A1G5SEK7</accession>
<dbReference type="EMBL" id="FMWO01000048">
    <property type="protein sequence ID" value="SCZ85552.1"/>
    <property type="molecule type" value="Genomic_DNA"/>
</dbReference>
<reference evidence="1 2" key="1">
    <citation type="submission" date="2016-10" db="EMBL/GenBank/DDBJ databases">
        <authorList>
            <person name="de Groot N.N."/>
        </authorList>
    </citation>
    <scope>NUCLEOTIDE SEQUENCE [LARGE SCALE GENOMIC DNA]</scope>
    <source>
        <strain evidence="1">1</strain>
    </source>
</reference>
<dbReference type="Proteomes" id="UP000198729">
    <property type="component" value="Unassembled WGS sequence"/>
</dbReference>
<dbReference type="RefSeq" id="WP_090285953.1">
    <property type="nucleotide sequence ID" value="NZ_FMWO01000048.1"/>
</dbReference>
<gene>
    <name evidence="1" type="ORF">NSMM_400030</name>
</gene>
<evidence type="ECO:0000313" key="1">
    <source>
        <dbReference type="EMBL" id="SCZ85552.1"/>
    </source>
</evidence>
<dbReference type="AlphaFoldDB" id="A0A1G5SEK7"/>
<sequence length="224" mass="24929">MNVNSQALDFTSPGAIPPDPSDVIKRIMGETTTTMQVLEKLLENELVQDPVGWKLLAMFYVVNDRTDDLNKIDEQYHKVFGSSLFMDFGQQIPQWCSIKNPLCLKIPEKITAQSLPDISIIQDACQSPAGAELDFSGVREINSDGLAVLAQFFTTLSCAGVSPDIKGAARFITSMEKSATSSQGTRAMWEVLFAYDRFCNNKEIFEDRAIKFAIRFGISPPSWE</sequence>
<protein>
    <submittedName>
        <fullName evidence="1">Uncharacterized protein</fullName>
    </submittedName>
</protein>
<evidence type="ECO:0000313" key="2">
    <source>
        <dbReference type="Proteomes" id="UP000198729"/>
    </source>
</evidence>